<accession>A0A7D5SLZ4</accession>
<sequence>MNSIVLRTQACRRLNEEIRRRERVIRLFPER</sequence>
<dbReference type="AlphaFoldDB" id="A0A7D5SLZ4"/>
<evidence type="ECO:0000313" key="2">
    <source>
        <dbReference type="Proteomes" id="UP000509684"/>
    </source>
</evidence>
<evidence type="ECO:0000313" key="1">
    <source>
        <dbReference type="EMBL" id="QLH49403.1"/>
    </source>
</evidence>
<proteinExistence type="predicted"/>
<dbReference type="Proteomes" id="UP000509684">
    <property type="component" value="Chromosome"/>
</dbReference>
<organism evidence="1 2">
    <name type="scientific">Candidatus Accumulibacter cognatus</name>
    <dbReference type="NCBI Taxonomy" id="2954383"/>
    <lineage>
        <taxon>Bacteria</taxon>
        <taxon>Pseudomonadati</taxon>
        <taxon>Pseudomonadota</taxon>
        <taxon>Betaproteobacteria</taxon>
        <taxon>Candidatus Accumulibacter</taxon>
    </lineage>
</organism>
<reference evidence="1 2" key="1">
    <citation type="journal article" date="2019" name="Microbiome">
        <title>Annotated bacterial chromosomes from frame-shift-corrected long-read metagenomic data.</title>
        <authorList>
            <person name="Arumugam K."/>
            <person name="Bagci C."/>
            <person name="Bessarab I."/>
            <person name="Beier S."/>
            <person name="Buchfink B."/>
            <person name="Gorska A."/>
            <person name="Qiu G."/>
            <person name="Huson D.H."/>
            <person name="Williams R.B.H."/>
        </authorList>
    </citation>
    <scope>NUCLEOTIDE SEQUENCE [LARGE SCALE GENOMIC DNA]</scope>
    <source>
        <strain evidence="1">SSA1</strain>
    </source>
</reference>
<gene>
    <name evidence="1" type="ORF">HWD57_06120</name>
</gene>
<protein>
    <submittedName>
        <fullName evidence="1">Transposase</fullName>
    </submittedName>
</protein>
<dbReference type="EMBL" id="CP058708">
    <property type="protein sequence ID" value="QLH49403.1"/>
    <property type="molecule type" value="Genomic_DNA"/>
</dbReference>
<name>A0A7D5SLZ4_9PROT</name>
<dbReference type="KEGG" id="acog:HWD57_06120"/>